<dbReference type="EMBL" id="JAWRVI010000132">
    <property type="protein sequence ID" value="KAK4075172.1"/>
    <property type="molecule type" value="Genomic_DNA"/>
</dbReference>
<feature type="compositionally biased region" description="Low complexity" evidence="1">
    <location>
        <begin position="705"/>
        <end position="719"/>
    </location>
</feature>
<evidence type="ECO:0000256" key="1">
    <source>
        <dbReference type="SAM" id="MobiDB-lite"/>
    </source>
</evidence>
<proteinExistence type="predicted"/>
<dbReference type="Proteomes" id="UP001287286">
    <property type="component" value="Unassembled WGS sequence"/>
</dbReference>
<organism evidence="2 3">
    <name type="scientific">Purpureocillium lilacinum</name>
    <name type="common">Paecilomyces lilacinus</name>
    <dbReference type="NCBI Taxonomy" id="33203"/>
    <lineage>
        <taxon>Eukaryota</taxon>
        <taxon>Fungi</taxon>
        <taxon>Dikarya</taxon>
        <taxon>Ascomycota</taxon>
        <taxon>Pezizomycotina</taxon>
        <taxon>Sordariomycetes</taxon>
        <taxon>Hypocreomycetidae</taxon>
        <taxon>Hypocreales</taxon>
        <taxon>Ophiocordycipitaceae</taxon>
        <taxon>Purpureocillium</taxon>
    </lineage>
</organism>
<protein>
    <submittedName>
        <fullName evidence="2">Uncharacterized protein</fullName>
    </submittedName>
</protein>
<name>A0ABR0BFY8_PURLI</name>
<sequence>MAATDSLHGSDSENAFDSWDDEDHRDDDLRPRSVALGLNRDYVRHWKPNDAFREFYQNWKDGIVTSFQLDSRTFRPTLENSSAFINITVHRPAKAEDGTTNRELLGFIKFSKKTGSLELTNFHAKLTLRDLSLGGTTKTGDRQTAGMHGEGFKLAALVMRRNEHSVRLSATSFYWNFTFRNDRFYCRLTEPKAQTLTKSKVALSEERKLGPRRSLISYISEDVSVKVCKGRGPFGSRITEEEFRGWMNSTIDLCGPPDEQIIRVDQGDLILDVSFAGKVYLKGLYVSDSSPCGVPYRYGYNFASGYINRDRERLTDQNEEATNLAAIWEAAMDKGGDDVIRRYRELFDDEHCPDVMLVERCLSQHAAIVLWKYMRCASPATFFYPKESSESVDQEAIITRHLGMSAEAVPSRLWKAIARHGLLHTPQVERKRRFERSKPVAEPKDMFGSHVLRFLKACLSLDSGVLPFAITIVEGAETDIDAVYSDQGATGELLIASKWFDFQRAHTDSPCELTLVEQSNTSGADQFSCDHVVEDLFHLVCNELPKAIAPTPTSQMAARGRLRQTPRGIVAKVSSRRNKIVVRWTGNESSIVTRQHGSSMFYAVTLHKASTCHAFSETLINSGSEHTSNECCEFPQQLVCRTISEATFKVKEPGSYFPMVSRHGMVSFFGTPPDPVVIMPLPTTSPSYSPVRPSWRGSEGHRVVTPQATSPSYSPASPSWRGPESPDVGTPLPTTFGQVPFSFRPAIQDLPKHAGHGGYENPRYSLASPDVLRLSTQKDGDELFYSPASPSRYTYENHDSEGSPLFSPTSLYLSRHRSPSFVAPNQIQDDTITMTTPRKSSPPYVVDQKKYWEAWGEWHSEVLPKIASDTFYTPTATHTRCKTAISGSDYASLVCERLGCTFQRGLYFRLQITPMGTPECIALIHQIHEGGEGDMESTHLVVTLYTPVTAEPLFRQSLLPGPTLSDFPSTELVLHCSTPECMGSLLDTHIIEVDQIASGHELPRDTTRVVYCIEPPIGEHPMTYFEKHAPDIWTQTIRGLSSVATLAPVAIPR</sequence>
<feature type="region of interest" description="Disordered" evidence="1">
    <location>
        <begin position="690"/>
        <end position="729"/>
    </location>
</feature>
<reference evidence="2 3" key="1">
    <citation type="journal article" date="2024" name="Microbiol. Resour. Announc.">
        <title>Genome annotations for the ascomycete fungi Trichoderma harzianum, Trichoderma aggressivum, and Purpureocillium lilacinum.</title>
        <authorList>
            <person name="Beijen E.P.W."/>
            <person name="Ohm R.A."/>
        </authorList>
    </citation>
    <scope>NUCLEOTIDE SEQUENCE [LARGE SCALE GENOMIC DNA]</scope>
    <source>
        <strain evidence="2 3">CBS 150709</strain>
    </source>
</reference>
<evidence type="ECO:0000313" key="2">
    <source>
        <dbReference type="EMBL" id="KAK4075172.1"/>
    </source>
</evidence>
<keyword evidence="3" id="KW-1185">Reference proteome</keyword>
<feature type="region of interest" description="Disordered" evidence="1">
    <location>
        <begin position="1"/>
        <end position="26"/>
    </location>
</feature>
<accession>A0ABR0BFY8</accession>
<evidence type="ECO:0000313" key="3">
    <source>
        <dbReference type="Proteomes" id="UP001287286"/>
    </source>
</evidence>
<gene>
    <name evidence="2" type="ORF">Purlil1_12776</name>
</gene>
<comment type="caution">
    <text evidence="2">The sequence shown here is derived from an EMBL/GenBank/DDBJ whole genome shotgun (WGS) entry which is preliminary data.</text>
</comment>